<dbReference type="InterPro" id="IPR000914">
    <property type="entry name" value="SBP_5_dom"/>
</dbReference>
<evidence type="ECO:0000313" key="4">
    <source>
        <dbReference type="EMBL" id="UXY16765.1"/>
    </source>
</evidence>
<proteinExistence type="predicted"/>
<dbReference type="CDD" id="cd08497">
    <property type="entry name" value="MbnE-like"/>
    <property type="match status" value="1"/>
</dbReference>
<gene>
    <name evidence="4" type="ORF">N8I74_07015</name>
</gene>
<feature type="chain" id="PRO_5047037149" evidence="2">
    <location>
        <begin position="23"/>
        <end position="594"/>
    </location>
</feature>
<name>A0ABY6DQV9_9NEIS</name>
<dbReference type="PANTHER" id="PTHR30290">
    <property type="entry name" value="PERIPLASMIC BINDING COMPONENT OF ABC TRANSPORTER"/>
    <property type="match status" value="1"/>
</dbReference>
<keyword evidence="1 2" id="KW-0732">Signal</keyword>
<dbReference type="RefSeq" id="WP_263126155.1">
    <property type="nucleotide sequence ID" value="NZ_CP106753.1"/>
</dbReference>
<feature type="domain" description="Solute-binding protein family 5" evidence="3">
    <location>
        <begin position="99"/>
        <end position="503"/>
    </location>
</feature>
<sequence>MLLRLLPVLLLLCLPSAFGAHAVALGYEPKYPPGFAHFDYVNPDAPKGGSLTLPNPDRRTSFDSFNPFIVKGTSAAGLAALMFESLLLTSSDEPASGYGLLADDVAVAADGLSVTFRLHPKARFSNGDPVLAADVKHSFDTLVSRHAAPQFRAMLADVKAVRVLDARRVRYDFARNNPELPLLIGTLPVFSRKWGGGARIDQIALTPPLTSGPYLIERYRSGREITYQRNPAYWGAALPTRRGMFNFERITYRYYKDEVARLEAFKAGEFDFIVENSAKNWARQYTGPKFRGGELIKRLLPHRNTAGMQGFILNTRKPQFADPRVRRALALALDFEWLNRQYFYNQYTRIYSYWSNSELAARGAPDADELRLLAPLRAQLAPAVFGPVPEPVTTRAPHSLRANLIEARKLLAQAGWTYRDGALRNRHGQPFEFEFVDDSGPMLRVFLAYARNLEKLGIRAQVRNVDYALYQRRMDEFDFDMTTLRFPDSQSPGNELYDYYGSKAADTRASGNFTGVKSPAVDRLIDAVVTSATRAERVVAVRALDRVLRHGVYVIPHWFSAEHRVAYRNRLAYPGRLPLYYSPEPWMVATWWMK</sequence>
<dbReference type="InterPro" id="IPR039424">
    <property type="entry name" value="SBP_5"/>
</dbReference>
<evidence type="ECO:0000256" key="1">
    <source>
        <dbReference type="ARBA" id="ARBA00022729"/>
    </source>
</evidence>
<organism evidence="4 5">
    <name type="scientific">Chitiniphilus purpureus</name>
    <dbReference type="NCBI Taxonomy" id="2981137"/>
    <lineage>
        <taxon>Bacteria</taxon>
        <taxon>Pseudomonadati</taxon>
        <taxon>Pseudomonadota</taxon>
        <taxon>Betaproteobacteria</taxon>
        <taxon>Neisseriales</taxon>
        <taxon>Chitinibacteraceae</taxon>
        <taxon>Chitiniphilus</taxon>
    </lineage>
</organism>
<dbReference type="PANTHER" id="PTHR30290:SF64">
    <property type="entry name" value="ABC TRANSPORTER PERIPLASMIC BINDING PROTEIN"/>
    <property type="match status" value="1"/>
</dbReference>
<dbReference type="EMBL" id="CP106753">
    <property type="protein sequence ID" value="UXY16765.1"/>
    <property type="molecule type" value="Genomic_DNA"/>
</dbReference>
<dbReference type="InterPro" id="IPR030678">
    <property type="entry name" value="Peptide/Ni-bd"/>
</dbReference>
<dbReference type="Pfam" id="PF00496">
    <property type="entry name" value="SBP_bac_5"/>
    <property type="match status" value="1"/>
</dbReference>
<dbReference type="PIRSF" id="PIRSF002741">
    <property type="entry name" value="MppA"/>
    <property type="match status" value="1"/>
</dbReference>
<feature type="signal peptide" evidence="2">
    <location>
        <begin position="1"/>
        <end position="22"/>
    </location>
</feature>
<accession>A0ABY6DQV9</accession>
<dbReference type="Gene3D" id="3.10.105.10">
    <property type="entry name" value="Dipeptide-binding Protein, Domain 3"/>
    <property type="match status" value="1"/>
</dbReference>
<evidence type="ECO:0000259" key="3">
    <source>
        <dbReference type="Pfam" id="PF00496"/>
    </source>
</evidence>
<dbReference type="SUPFAM" id="SSF53850">
    <property type="entry name" value="Periplasmic binding protein-like II"/>
    <property type="match status" value="1"/>
</dbReference>
<protein>
    <submittedName>
        <fullName evidence="4">Extracellular solute-binding protein</fullName>
    </submittedName>
</protein>
<dbReference type="Proteomes" id="UP001061302">
    <property type="component" value="Chromosome"/>
</dbReference>
<keyword evidence="5" id="KW-1185">Reference proteome</keyword>
<reference evidence="4" key="1">
    <citation type="submission" date="2022-10" db="EMBL/GenBank/DDBJ databases">
        <title>Chitiniphilus purpureus sp. nov., a novel chitin-degrading bacterium isolated from crawfish pond sediment.</title>
        <authorList>
            <person name="Li K."/>
        </authorList>
    </citation>
    <scope>NUCLEOTIDE SEQUENCE</scope>
    <source>
        <strain evidence="4">CD1</strain>
    </source>
</reference>
<dbReference type="Gene3D" id="3.40.190.10">
    <property type="entry name" value="Periplasmic binding protein-like II"/>
    <property type="match status" value="1"/>
</dbReference>
<evidence type="ECO:0000313" key="5">
    <source>
        <dbReference type="Proteomes" id="UP001061302"/>
    </source>
</evidence>
<evidence type="ECO:0000256" key="2">
    <source>
        <dbReference type="SAM" id="SignalP"/>
    </source>
</evidence>